<dbReference type="InterPro" id="IPR036267">
    <property type="entry name" value="RuvA_C_sf"/>
</dbReference>
<evidence type="ECO:0000259" key="6">
    <source>
        <dbReference type="Pfam" id="PF07499"/>
    </source>
</evidence>
<dbReference type="InterPro" id="IPR012340">
    <property type="entry name" value="NA-bd_OB-fold"/>
</dbReference>
<keyword evidence="3" id="KW-0238">DNA-binding</keyword>
<dbReference type="NCBIfam" id="TIGR00084">
    <property type="entry name" value="ruvA"/>
    <property type="match status" value="1"/>
</dbReference>
<dbReference type="GO" id="GO:0006281">
    <property type="term" value="P:DNA repair"/>
    <property type="evidence" value="ECO:0007669"/>
    <property type="project" value="UniProtKB-KW"/>
</dbReference>
<proteinExistence type="inferred from homology"/>
<dbReference type="SUPFAM" id="SSF46929">
    <property type="entry name" value="DNA helicase RuvA subunit, C-terminal domain"/>
    <property type="match status" value="1"/>
</dbReference>
<keyword evidence="2" id="KW-0227">DNA damage</keyword>
<dbReference type="EMBL" id="CAEZTQ010000057">
    <property type="protein sequence ID" value="CAB4570290.1"/>
    <property type="molecule type" value="Genomic_DNA"/>
</dbReference>
<feature type="domain" description="Holliday junction DNA helicase RuvA C-terminal" evidence="6">
    <location>
        <begin position="149"/>
        <end position="191"/>
    </location>
</feature>
<dbReference type="SUPFAM" id="SSF47781">
    <property type="entry name" value="RuvA domain 2-like"/>
    <property type="match status" value="1"/>
</dbReference>
<dbReference type="InterPro" id="IPR011114">
    <property type="entry name" value="RuvA_C"/>
</dbReference>
<evidence type="ECO:0000256" key="3">
    <source>
        <dbReference type="ARBA" id="ARBA00023125"/>
    </source>
</evidence>
<evidence type="ECO:0000256" key="4">
    <source>
        <dbReference type="ARBA" id="ARBA00023204"/>
    </source>
</evidence>
<protein>
    <submittedName>
        <fullName evidence="7">Unannotated protein</fullName>
    </submittedName>
</protein>
<keyword evidence="1" id="KW-0963">Cytoplasm</keyword>
<evidence type="ECO:0000313" key="7">
    <source>
        <dbReference type="EMBL" id="CAB4570290.1"/>
    </source>
</evidence>
<feature type="domain" description="DNA helicase Holliday junction RuvA type" evidence="5">
    <location>
        <begin position="1"/>
        <end position="62"/>
    </location>
</feature>
<organism evidence="7">
    <name type="scientific">freshwater metagenome</name>
    <dbReference type="NCBI Taxonomy" id="449393"/>
    <lineage>
        <taxon>unclassified sequences</taxon>
        <taxon>metagenomes</taxon>
        <taxon>ecological metagenomes</taxon>
    </lineage>
</organism>
<dbReference type="GO" id="GO:0009378">
    <property type="term" value="F:four-way junction helicase activity"/>
    <property type="evidence" value="ECO:0007669"/>
    <property type="project" value="InterPro"/>
</dbReference>
<keyword evidence="4" id="KW-0234">DNA repair</keyword>
<accession>A0A6J6E1C2</accession>
<dbReference type="Pfam" id="PF07499">
    <property type="entry name" value="RuvA_C"/>
    <property type="match status" value="1"/>
</dbReference>
<dbReference type="InterPro" id="IPR013849">
    <property type="entry name" value="DNA_helicase_Holl-junc_RuvA_I"/>
</dbReference>
<dbReference type="Gene3D" id="1.10.150.20">
    <property type="entry name" value="5' to 3' exonuclease, C-terminal subdomain"/>
    <property type="match status" value="1"/>
</dbReference>
<gene>
    <name evidence="7" type="ORF">UFOPK1704_00398</name>
</gene>
<dbReference type="AlphaFoldDB" id="A0A6J6E1C2"/>
<sequence length="197" mass="20831">MIGSLRGVVVERFTPGTILLEVGGVGYLCTVTSSTFAELEPTVETFLHVHHHIREDAQTLFGFTSRIERDTFHVLIATHGIGPSMAMSILSTYAPQALVGIVASGDIAALTVVPGVGKKTAERLMVELKSRLDINDSSVGQGGDAVQSAAADVREALTALGYGAEEIRDAMRQMTSASDSETMLRDALAMLGARRAG</sequence>
<evidence type="ECO:0000256" key="1">
    <source>
        <dbReference type="ARBA" id="ARBA00022490"/>
    </source>
</evidence>
<dbReference type="Gene3D" id="1.10.8.10">
    <property type="entry name" value="DNA helicase RuvA subunit, C-terminal domain"/>
    <property type="match status" value="1"/>
</dbReference>
<dbReference type="SUPFAM" id="SSF50249">
    <property type="entry name" value="Nucleic acid-binding proteins"/>
    <property type="match status" value="1"/>
</dbReference>
<name>A0A6J6E1C2_9ZZZZ</name>
<evidence type="ECO:0000256" key="2">
    <source>
        <dbReference type="ARBA" id="ARBA00022763"/>
    </source>
</evidence>
<dbReference type="Gene3D" id="2.40.50.140">
    <property type="entry name" value="Nucleic acid-binding proteins"/>
    <property type="match status" value="1"/>
</dbReference>
<dbReference type="CDD" id="cd14332">
    <property type="entry name" value="UBA_RuvA_C"/>
    <property type="match status" value="1"/>
</dbReference>
<reference evidence="7" key="1">
    <citation type="submission" date="2020-05" db="EMBL/GenBank/DDBJ databases">
        <authorList>
            <person name="Chiriac C."/>
            <person name="Salcher M."/>
            <person name="Ghai R."/>
            <person name="Kavagutti S V."/>
        </authorList>
    </citation>
    <scope>NUCLEOTIDE SEQUENCE</scope>
</reference>
<dbReference type="InterPro" id="IPR010994">
    <property type="entry name" value="RuvA_2-like"/>
</dbReference>
<dbReference type="GO" id="GO:0009379">
    <property type="term" value="C:Holliday junction helicase complex"/>
    <property type="evidence" value="ECO:0007669"/>
    <property type="project" value="InterPro"/>
</dbReference>
<dbReference type="GO" id="GO:0003677">
    <property type="term" value="F:DNA binding"/>
    <property type="evidence" value="ECO:0007669"/>
    <property type="project" value="UniProtKB-KW"/>
</dbReference>
<evidence type="ECO:0000259" key="5">
    <source>
        <dbReference type="Pfam" id="PF01330"/>
    </source>
</evidence>
<dbReference type="InterPro" id="IPR000085">
    <property type="entry name" value="RuvA"/>
</dbReference>
<dbReference type="HAMAP" id="MF_00031">
    <property type="entry name" value="DNA_HJ_migration_RuvA"/>
    <property type="match status" value="1"/>
</dbReference>
<dbReference type="Pfam" id="PF14520">
    <property type="entry name" value="HHH_5"/>
    <property type="match status" value="1"/>
</dbReference>
<dbReference type="Pfam" id="PF01330">
    <property type="entry name" value="RuvA_N"/>
    <property type="match status" value="1"/>
</dbReference>
<dbReference type="GO" id="GO:0005524">
    <property type="term" value="F:ATP binding"/>
    <property type="evidence" value="ECO:0007669"/>
    <property type="project" value="InterPro"/>
</dbReference>
<dbReference type="GO" id="GO:0006310">
    <property type="term" value="P:DNA recombination"/>
    <property type="evidence" value="ECO:0007669"/>
    <property type="project" value="InterPro"/>
</dbReference>